<feature type="region of interest" description="Disordered" evidence="1">
    <location>
        <begin position="110"/>
        <end position="136"/>
    </location>
</feature>
<name>A0A1X2FJD3_9MYCO</name>
<evidence type="ECO:0000256" key="1">
    <source>
        <dbReference type="SAM" id="MobiDB-lite"/>
    </source>
</evidence>
<dbReference type="EMBL" id="LQQA01000005">
    <property type="protein sequence ID" value="ORX18543.1"/>
    <property type="molecule type" value="Genomic_DNA"/>
</dbReference>
<sequence length="165" mass="17943">MTWTTHLTYSAPGLTPADTTALRDALSAADLAYDQTSGRLQVTLEVDADTLQGAATKALDTAATATGLLKPNRLYLLPTTDAATETSHPAPMDLDLIGITEIADELNVSRQRAGQLADDHPDFPQPVYNPSSGRRRLYTRSSVRAFKQRWIATRNPRGGPRRQPS</sequence>
<protein>
    <recommendedName>
        <fullName evidence="4">Helix-turn-helix domain-containing protein</fullName>
    </recommendedName>
</protein>
<dbReference type="Proteomes" id="UP000193964">
    <property type="component" value="Unassembled WGS sequence"/>
</dbReference>
<accession>A0A1X2FJD3</accession>
<dbReference type="RefSeq" id="WP_085142757.1">
    <property type="nucleotide sequence ID" value="NZ_JACKUA010000023.1"/>
</dbReference>
<reference evidence="2 3" key="1">
    <citation type="submission" date="2016-01" db="EMBL/GenBank/DDBJ databases">
        <title>The new phylogeny of the genus Mycobacterium.</title>
        <authorList>
            <person name="Tarcisio F."/>
            <person name="Conor M."/>
            <person name="Antonella G."/>
            <person name="Elisabetta G."/>
            <person name="Giulia F.S."/>
            <person name="Sara T."/>
            <person name="Anna F."/>
            <person name="Clotilde B."/>
            <person name="Roberto B."/>
            <person name="Veronica D.S."/>
            <person name="Fabio R."/>
            <person name="Monica P."/>
            <person name="Olivier J."/>
            <person name="Enrico T."/>
            <person name="Nicola S."/>
        </authorList>
    </citation>
    <scope>NUCLEOTIDE SEQUENCE [LARGE SCALE GENOMIC DNA]</scope>
    <source>
        <strain evidence="2 3">ATCC 700010</strain>
    </source>
</reference>
<evidence type="ECO:0008006" key="4">
    <source>
        <dbReference type="Google" id="ProtNLM"/>
    </source>
</evidence>
<evidence type="ECO:0000313" key="3">
    <source>
        <dbReference type="Proteomes" id="UP000193964"/>
    </source>
</evidence>
<dbReference type="OrthoDB" id="4740329at2"/>
<dbReference type="AlphaFoldDB" id="A0A1X2FJD3"/>
<comment type="caution">
    <text evidence="2">The sequence shown here is derived from an EMBL/GenBank/DDBJ whole genome shotgun (WGS) entry which is preliminary data.</text>
</comment>
<organism evidence="2 3">
    <name type="scientific">Mycolicibacterium wolinskyi</name>
    <dbReference type="NCBI Taxonomy" id="59750"/>
    <lineage>
        <taxon>Bacteria</taxon>
        <taxon>Bacillati</taxon>
        <taxon>Actinomycetota</taxon>
        <taxon>Actinomycetes</taxon>
        <taxon>Mycobacteriales</taxon>
        <taxon>Mycobacteriaceae</taxon>
        <taxon>Mycolicibacterium</taxon>
    </lineage>
</organism>
<evidence type="ECO:0000313" key="2">
    <source>
        <dbReference type="EMBL" id="ORX18543.1"/>
    </source>
</evidence>
<gene>
    <name evidence="2" type="ORF">AWC31_14700</name>
</gene>
<proteinExistence type="predicted"/>